<comment type="cofactor">
    <cofactor evidence="1">
        <name>Zn(2+)</name>
        <dbReference type="ChEBI" id="CHEBI:29105"/>
    </cofactor>
</comment>
<dbReference type="RefSeq" id="WP_324278588.1">
    <property type="nucleotide sequence ID" value="NZ_CP141261.1"/>
</dbReference>
<name>A0ABZ1BAJ6_9ACTN</name>
<dbReference type="Gene3D" id="3.90.180.10">
    <property type="entry name" value="Medium-chain alcohol dehydrogenases, catalytic domain"/>
    <property type="match status" value="1"/>
</dbReference>
<dbReference type="EMBL" id="CP141261">
    <property type="protein sequence ID" value="WRL67281.1"/>
    <property type="molecule type" value="Genomic_DNA"/>
</dbReference>
<reference evidence="4 5" key="1">
    <citation type="submission" date="2023-12" db="EMBL/GenBank/DDBJ databases">
        <title>Blastococcus brunescens sp. nov., an actonobacterium isolated from sandstone collected in sahara desert.</title>
        <authorList>
            <person name="Gtari M."/>
            <person name="Ghodhbane F."/>
        </authorList>
    </citation>
    <scope>NUCLEOTIDE SEQUENCE [LARGE SCALE GENOMIC DNA]</scope>
    <source>
        <strain evidence="4 5">BMG 8361</strain>
    </source>
</reference>
<keyword evidence="5" id="KW-1185">Reference proteome</keyword>
<evidence type="ECO:0008006" key="6">
    <source>
        <dbReference type="Google" id="ProtNLM"/>
    </source>
</evidence>
<gene>
    <name evidence="4" type="ORF">U6N30_16935</name>
</gene>
<sequence length="68" mass="7824">MNKALTLRGAQQHGHRYIPEILDRMSRDEVRTEHLATHVMSLDDGPKGYRMFKEKEDGCVRAVFRPGA</sequence>
<dbReference type="PANTHER" id="PTHR42813">
    <property type="entry name" value="ZINC-TYPE ALCOHOL DEHYDROGENASE-LIKE"/>
    <property type="match status" value="1"/>
</dbReference>
<organism evidence="4 5">
    <name type="scientific">Blastococcus brunescens</name>
    <dbReference type="NCBI Taxonomy" id="1564165"/>
    <lineage>
        <taxon>Bacteria</taxon>
        <taxon>Bacillati</taxon>
        <taxon>Actinomycetota</taxon>
        <taxon>Actinomycetes</taxon>
        <taxon>Geodermatophilales</taxon>
        <taxon>Geodermatophilaceae</taxon>
        <taxon>Blastococcus</taxon>
    </lineage>
</organism>
<evidence type="ECO:0000256" key="3">
    <source>
        <dbReference type="ARBA" id="ARBA00022833"/>
    </source>
</evidence>
<evidence type="ECO:0000256" key="2">
    <source>
        <dbReference type="ARBA" id="ARBA00022723"/>
    </source>
</evidence>
<dbReference type="Proteomes" id="UP001324287">
    <property type="component" value="Chromosome"/>
</dbReference>
<dbReference type="Gene3D" id="3.40.50.720">
    <property type="entry name" value="NAD(P)-binding Rossmann-like Domain"/>
    <property type="match status" value="1"/>
</dbReference>
<proteinExistence type="predicted"/>
<keyword evidence="3" id="KW-0862">Zinc</keyword>
<evidence type="ECO:0000313" key="5">
    <source>
        <dbReference type="Proteomes" id="UP001324287"/>
    </source>
</evidence>
<dbReference type="PANTHER" id="PTHR42813:SF2">
    <property type="entry name" value="DEHYDROGENASE, ZINC-CONTAINING, PUTATIVE (AFU_ORTHOLOGUE AFUA_2G02810)-RELATED"/>
    <property type="match status" value="1"/>
</dbReference>
<evidence type="ECO:0000313" key="4">
    <source>
        <dbReference type="EMBL" id="WRL67281.1"/>
    </source>
</evidence>
<evidence type="ECO:0000256" key="1">
    <source>
        <dbReference type="ARBA" id="ARBA00001947"/>
    </source>
</evidence>
<protein>
    <recommendedName>
        <fullName evidence="6">Glutathione-dependent formaldehyde dehydrogenase</fullName>
    </recommendedName>
</protein>
<keyword evidence="2" id="KW-0479">Metal-binding</keyword>
<accession>A0ABZ1BAJ6</accession>